<dbReference type="EMBL" id="JAUHTQ010000002">
    <property type="protein sequence ID" value="MDN4492805.1"/>
    <property type="molecule type" value="Genomic_DNA"/>
</dbReference>
<keyword evidence="4" id="KW-0804">Transcription</keyword>
<dbReference type="InterPro" id="IPR036388">
    <property type="entry name" value="WH-like_DNA-bd_sf"/>
</dbReference>
<dbReference type="Gene3D" id="1.10.10.10">
    <property type="entry name" value="Winged helix-like DNA-binding domain superfamily/Winged helix DNA-binding domain"/>
    <property type="match status" value="1"/>
</dbReference>
<dbReference type="Pfam" id="PF03466">
    <property type="entry name" value="LysR_substrate"/>
    <property type="match status" value="1"/>
</dbReference>
<sequence length="297" mass="33286">MNIIQLQYLVDVAELGTFTEAAKKNLMTVPAISISISQLEEELEVSLFTRSRKGVTPTNEGKKVIQYAISILKTIDKMKNDISISRNTNQGSISIATIPGIVPKIINTTLDYQKRYPYINVQIVEGDTATVLNHVKNGVVDMGFVTFSTTNHDSAISWQPIIKDEAILVVSKSSAFRFHQSISSNEIKDETIVLYNDPYIKLIAEKFLLDDQSSNKVSLISNNVDAIFQMVVKANAITIATDYIVNSLPSHIKDEVITISINEYAIQSNFLWRLTRQNEKVSTILEQFTEHLLSQLT</sequence>
<evidence type="ECO:0000313" key="7">
    <source>
        <dbReference type="Proteomes" id="UP001172743"/>
    </source>
</evidence>
<dbReference type="Proteomes" id="UP001172743">
    <property type="component" value="Unassembled WGS sequence"/>
</dbReference>
<name>A0ABT8GN19_9BACL</name>
<gene>
    <name evidence="6" type="ORF">QYB95_04560</name>
</gene>
<dbReference type="InterPro" id="IPR005119">
    <property type="entry name" value="LysR_subst-bd"/>
</dbReference>
<dbReference type="RefSeq" id="WP_301136987.1">
    <property type="nucleotide sequence ID" value="NZ_JAUHTQ010000002.1"/>
</dbReference>
<feature type="domain" description="HTH lysR-type" evidence="5">
    <location>
        <begin position="1"/>
        <end position="58"/>
    </location>
</feature>
<accession>A0ABT8GN19</accession>
<dbReference type="SUPFAM" id="SSF53850">
    <property type="entry name" value="Periplasmic binding protein-like II"/>
    <property type="match status" value="1"/>
</dbReference>
<dbReference type="PANTHER" id="PTHR30419">
    <property type="entry name" value="HTH-TYPE TRANSCRIPTIONAL REGULATOR YBHD"/>
    <property type="match status" value="1"/>
</dbReference>
<dbReference type="SUPFAM" id="SSF46785">
    <property type="entry name" value="Winged helix' DNA-binding domain"/>
    <property type="match status" value="1"/>
</dbReference>
<evidence type="ECO:0000256" key="1">
    <source>
        <dbReference type="ARBA" id="ARBA00009437"/>
    </source>
</evidence>
<keyword evidence="7" id="KW-1185">Reference proteome</keyword>
<keyword evidence="3" id="KW-0238">DNA-binding</keyword>
<dbReference type="PROSITE" id="PS50931">
    <property type="entry name" value="HTH_LYSR"/>
    <property type="match status" value="1"/>
</dbReference>
<evidence type="ECO:0000313" key="6">
    <source>
        <dbReference type="EMBL" id="MDN4492805.1"/>
    </source>
</evidence>
<evidence type="ECO:0000256" key="3">
    <source>
        <dbReference type="ARBA" id="ARBA00023125"/>
    </source>
</evidence>
<dbReference type="InterPro" id="IPR036390">
    <property type="entry name" value="WH_DNA-bd_sf"/>
</dbReference>
<proteinExistence type="inferred from homology"/>
<dbReference type="InterPro" id="IPR000847">
    <property type="entry name" value="LysR_HTH_N"/>
</dbReference>
<organism evidence="6 7">
    <name type="scientific">Ureibacillus aquaedulcis</name>
    <dbReference type="NCBI Taxonomy" id="3058421"/>
    <lineage>
        <taxon>Bacteria</taxon>
        <taxon>Bacillati</taxon>
        <taxon>Bacillota</taxon>
        <taxon>Bacilli</taxon>
        <taxon>Bacillales</taxon>
        <taxon>Caryophanaceae</taxon>
        <taxon>Ureibacillus</taxon>
    </lineage>
</organism>
<dbReference type="Pfam" id="PF00126">
    <property type="entry name" value="HTH_1"/>
    <property type="match status" value="1"/>
</dbReference>
<dbReference type="InterPro" id="IPR050950">
    <property type="entry name" value="HTH-type_LysR_regulators"/>
</dbReference>
<dbReference type="CDD" id="cd05466">
    <property type="entry name" value="PBP2_LTTR_substrate"/>
    <property type="match status" value="1"/>
</dbReference>
<comment type="similarity">
    <text evidence="1">Belongs to the LysR transcriptional regulatory family.</text>
</comment>
<comment type="caution">
    <text evidence="6">The sequence shown here is derived from an EMBL/GenBank/DDBJ whole genome shotgun (WGS) entry which is preliminary data.</text>
</comment>
<keyword evidence="2" id="KW-0805">Transcription regulation</keyword>
<protein>
    <submittedName>
        <fullName evidence="6">LysR family transcriptional regulator</fullName>
    </submittedName>
</protein>
<evidence type="ECO:0000256" key="4">
    <source>
        <dbReference type="ARBA" id="ARBA00023163"/>
    </source>
</evidence>
<evidence type="ECO:0000259" key="5">
    <source>
        <dbReference type="PROSITE" id="PS50931"/>
    </source>
</evidence>
<dbReference type="Gene3D" id="3.40.190.290">
    <property type="match status" value="1"/>
</dbReference>
<evidence type="ECO:0000256" key="2">
    <source>
        <dbReference type="ARBA" id="ARBA00023015"/>
    </source>
</evidence>
<reference evidence="6" key="1">
    <citation type="submission" date="2023-07" db="EMBL/GenBank/DDBJ databases">
        <title>Ureibacillus sp. isolated from freshwater well.</title>
        <authorList>
            <person name="Kirdat K."/>
            <person name="Bhatt A."/>
            <person name="Teware R."/>
            <person name="Bhavsar Y."/>
            <person name="Yadav A."/>
        </authorList>
    </citation>
    <scope>NUCLEOTIDE SEQUENCE</scope>
    <source>
        <strain evidence="6">BA0131</strain>
    </source>
</reference>